<accession>A0A7Z0WZM9</accession>
<evidence type="ECO:0000313" key="2">
    <source>
        <dbReference type="Proteomes" id="UP000185604"/>
    </source>
</evidence>
<dbReference type="Gene3D" id="2.40.128.20">
    <property type="match status" value="1"/>
</dbReference>
<proteinExistence type="predicted"/>
<gene>
    <name evidence="1" type="ORF">B4121_1565</name>
</gene>
<dbReference type="Proteomes" id="UP000185604">
    <property type="component" value="Unassembled WGS sequence"/>
</dbReference>
<dbReference type="AlphaFoldDB" id="A0A7Z0WZM9"/>
<protein>
    <submittedName>
        <fullName evidence="1">Conserved protein YwiB</fullName>
    </submittedName>
</protein>
<reference evidence="1 2" key="1">
    <citation type="journal article" date="2016" name="Front. Microbiol.">
        <title>High-Level Heat Resistance of Spores of Bacillus amyloliquefaciens and Bacillus licheniformis Results from the Presence of a spoVA Operon in a Tn1546 Transposon.</title>
        <authorList>
            <person name="Berendsen E.M."/>
            <person name="Koning R.A."/>
            <person name="Boekhorst J."/>
            <person name="de Jong A."/>
            <person name="Kuipers O.P."/>
            <person name="Wells-Bennik M.H."/>
        </authorList>
    </citation>
    <scope>NUCLEOTIDE SEQUENCE [LARGE SCALE GENOMIC DNA]</scope>
    <source>
        <strain evidence="1 2">B4121</strain>
    </source>
</reference>
<dbReference type="SUPFAM" id="SSF50814">
    <property type="entry name" value="Lipocalins"/>
    <property type="match status" value="1"/>
</dbReference>
<sequence>MNFFSRMIILIKSNRIKKGSVGMNQETPVNIHVKSVIREGSDTETIEFRTTGFYYMKKDKIYLSYHEEHDAGKVKTIVKASENEVLVMRSGAIEMKQRFRPGSRTVTHYKMPFGRLELGVDTKSVSVTRQPPDGKISVEYDMIVSDEQKHLHMMSISYRGGHES</sequence>
<evidence type="ECO:0000313" key="1">
    <source>
        <dbReference type="EMBL" id="OLF96003.1"/>
    </source>
</evidence>
<organism evidence="1 2">
    <name type="scientific">Bacillus paralicheniformis</name>
    <dbReference type="NCBI Taxonomy" id="1648923"/>
    <lineage>
        <taxon>Bacteria</taxon>
        <taxon>Bacillati</taxon>
        <taxon>Bacillota</taxon>
        <taxon>Bacilli</taxon>
        <taxon>Bacillales</taxon>
        <taxon>Bacillaceae</taxon>
        <taxon>Bacillus</taxon>
    </lineage>
</organism>
<dbReference type="InterPro" id="IPR015231">
    <property type="entry name" value="DUF1934"/>
</dbReference>
<comment type="caution">
    <text evidence="1">The sequence shown here is derived from an EMBL/GenBank/DDBJ whole genome shotgun (WGS) entry which is preliminary data.</text>
</comment>
<dbReference type="Pfam" id="PF09148">
    <property type="entry name" value="DUF1934"/>
    <property type="match status" value="1"/>
</dbReference>
<name>A0A7Z0WZM9_9BACI</name>
<dbReference type="InterPro" id="IPR012674">
    <property type="entry name" value="Calycin"/>
</dbReference>
<dbReference type="EMBL" id="LKPO01000008">
    <property type="protein sequence ID" value="OLF96003.1"/>
    <property type="molecule type" value="Genomic_DNA"/>
</dbReference>